<keyword evidence="3" id="KW-0808">Transferase</keyword>
<evidence type="ECO:0000313" key="13">
    <source>
        <dbReference type="EMBL" id="KAK3765527.1"/>
    </source>
</evidence>
<gene>
    <name evidence="13" type="ORF">RRG08_054051</name>
</gene>
<sequence>MSYPILSGVDGGAVTLPGIRPMGKSQTLEVDFLFPNGILVPLQVNYFSPLDQIKQIVWRQVHDYPLANSLMLEKDYSFIFINKLGEKEEVLDESQNLEQLQPFLPVFQFVRKKGDNETKTLDKKINNLIGRGLHKQESFQAAEINHFNEAMEQMCKEITIQHRAQTPLEKFMWRHPVRVRSSSSIPNQLRGKISLDPEGIVVDIGFSERIYKLRINHMDLPQQVVEAAVKLRQSKLHMSDEDPDLYILKVIGLEEYIYGDYPIIQFKYVYHSLIKSMAPQFLMVLKSTLPESTPAVPVRPKTARKKPRLFPCPSSGLNNTDIIVWNVEMPYRIQIKGISKIQLVDGSKIQLYAGLYHGSEALCEEKEIGELVVQDSMCKVQSGITFGISVADLPHAARLCFAIYTIGTSTKRMDLTSWVNIPVFDFKFRLQRGDRELPLWPQELLQQPEEHCVPLGGVALNSMSLDATFLTINFPDVANLGSSYLVYPPYDLVLECASQNMEKDGAPGSPNMVVSQGMLEQLNQALFHSEQLFEQDKELIWLLRYEVRQRYPNCLARVLQSVKWNSFKDVAKMTALLQIWPHLPVDYALEILDYEYPDHNVRYFAVTCLDAELSDDDVSQYMLQLVQALKFETHLYSHLAEFLLQRALKNQHLGHKLFWLLRSETHNPAVTTQFSLILQCYLKHNKEHLQILSQQQEALKKLHALNSLIKGTNIDDKAKREEATRMMRKVLEQPTYKTCLSNLFSPLSPLFHLSELKVDKCRFMKSKKRPLWLTWANYDLKGPDIQIMYKNGDDLRQDMLTLQILQVMDNIWQAEGLDLRMNAYLCMATDLEQGMIEVVSPAETMADIQQWYKASAFDKKALFEWLKLKHADKHSLNEAVEEFLLSCAGYCVATYVLGIGDRHNDNIMIKSSGQLFHIDFGHFLGNFKSKFHIKRERVPFVLTSHFIYVITKGNSETTNSHRFQETCEKAFLILRRRFPLLMSLFMMMVSCGIPQLSSPKDALYLHETLVPHLTEEQALAHFKTKYTEALRGSWKTSINFWVHMKNK</sequence>
<dbReference type="InterPro" id="IPR029071">
    <property type="entry name" value="Ubiquitin-like_domsf"/>
</dbReference>
<dbReference type="Gene3D" id="1.10.1070.11">
    <property type="entry name" value="Phosphatidylinositol 3-/4-kinase, catalytic domain"/>
    <property type="match status" value="1"/>
</dbReference>
<dbReference type="AlphaFoldDB" id="A0AAE1DCM4"/>
<dbReference type="GO" id="GO:0005886">
    <property type="term" value="C:plasma membrane"/>
    <property type="evidence" value="ECO:0007669"/>
    <property type="project" value="TreeGrafter"/>
</dbReference>
<feature type="domain" description="PIK helical" evidence="10">
    <location>
        <begin position="500"/>
        <end position="684"/>
    </location>
</feature>
<dbReference type="PROSITE" id="PS51544">
    <property type="entry name" value="PI3K_ABD"/>
    <property type="match status" value="1"/>
</dbReference>
<evidence type="ECO:0000256" key="4">
    <source>
        <dbReference type="ARBA" id="ARBA00022741"/>
    </source>
</evidence>
<evidence type="ECO:0000259" key="8">
    <source>
        <dbReference type="PROSITE" id="PS50290"/>
    </source>
</evidence>
<dbReference type="Pfam" id="PF00454">
    <property type="entry name" value="PI3_PI4_kinase"/>
    <property type="match status" value="1"/>
</dbReference>
<dbReference type="PANTHER" id="PTHR10048">
    <property type="entry name" value="PHOSPHATIDYLINOSITOL KINASE"/>
    <property type="match status" value="1"/>
</dbReference>
<dbReference type="FunFam" id="1.10.1070.11:FF:000001">
    <property type="entry name" value="Phosphatidylinositol 4,5-bisphosphate 3-kinase catalytic subunit"/>
    <property type="match status" value="1"/>
</dbReference>
<dbReference type="GO" id="GO:0043491">
    <property type="term" value="P:phosphatidylinositol 3-kinase/protein kinase B signal transduction"/>
    <property type="evidence" value="ECO:0007669"/>
    <property type="project" value="TreeGrafter"/>
</dbReference>
<evidence type="ECO:0000259" key="9">
    <source>
        <dbReference type="PROSITE" id="PS51544"/>
    </source>
</evidence>
<dbReference type="Pfam" id="PF02192">
    <property type="entry name" value="PI3K_p85B"/>
    <property type="match status" value="1"/>
</dbReference>
<dbReference type="EC" id="2.7.1.137" evidence="2"/>
<evidence type="ECO:0000256" key="7">
    <source>
        <dbReference type="PROSITE-ProRule" id="PRU00880"/>
    </source>
</evidence>
<dbReference type="InterPro" id="IPR016024">
    <property type="entry name" value="ARM-type_fold"/>
</dbReference>
<comment type="catalytic activity">
    <reaction evidence="1">
        <text>a 1,2-diacyl-sn-glycero-3-phospho-(1D-myo-inositol) + ATP = a 1,2-diacyl-sn-glycero-3-phospho-(1D-myo-inositol-3-phosphate) + ADP + H(+)</text>
        <dbReference type="Rhea" id="RHEA:12709"/>
        <dbReference type="ChEBI" id="CHEBI:15378"/>
        <dbReference type="ChEBI" id="CHEBI:30616"/>
        <dbReference type="ChEBI" id="CHEBI:57880"/>
        <dbReference type="ChEBI" id="CHEBI:58088"/>
        <dbReference type="ChEBI" id="CHEBI:456216"/>
        <dbReference type="EC" id="2.7.1.137"/>
    </reaction>
</comment>
<dbReference type="InterPro" id="IPR002420">
    <property type="entry name" value="PI3K-type_C2_dom"/>
</dbReference>
<evidence type="ECO:0000256" key="6">
    <source>
        <dbReference type="ARBA" id="ARBA00022840"/>
    </source>
</evidence>
<dbReference type="SMART" id="SM00143">
    <property type="entry name" value="PI3K_p85B"/>
    <property type="match status" value="1"/>
</dbReference>
<dbReference type="GO" id="GO:0032060">
    <property type="term" value="P:bleb assembly"/>
    <property type="evidence" value="ECO:0007669"/>
    <property type="project" value="UniProtKB-ARBA"/>
</dbReference>
<evidence type="ECO:0000256" key="3">
    <source>
        <dbReference type="ARBA" id="ARBA00022679"/>
    </source>
</evidence>
<dbReference type="SMART" id="SM00145">
    <property type="entry name" value="PI3Ka"/>
    <property type="match status" value="1"/>
</dbReference>
<dbReference type="GO" id="GO:0016477">
    <property type="term" value="P:cell migration"/>
    <property type="evidence" value="ECO:0007669"/>
    <property type="project" value="TreeGrafter"/>
</dbReference>
<evidence type="ECO:0000259" key="10">
    <source>
        <dbReference type="PROSITE" id="PS51545"/>
    </source>
</evidence>
<dbReference type="SMART" id="SM00144">
    <property type="entry name" value="PI3K_rbd"/>
    <property type="match status" value="1"/>
</dbReference>
<dbReference type="PROSITE" id="PS00916">
    <property type="entry name" value="PI3_4_KINASE_2"/>
    <property type="match status" value="1"/>
</dbReference>
<feature type="domain" description="C2 PI3K-type" evidence="12">
    <location>
        <begin position="327"/>
        <end position="475"/>
    </location>
</feature>
<feature type="domain" description="PI3K-RBD" evidence="11">
    <location>
        <begin position="197"/>
        <end position="285"/>
    </location>
</feature>
<dbReference type="Gene3D" id="2.60.40.150">
    <property type="entry name" value="C2 domain"/>
    <property type="match status" value="1"/>
</dbReference>
<dbReference type="Proteomes" id="UP001283361">
    <property type="component" value="Unassembled WGS sequence"/>
</dbReference>
<dbReference type="PROSITE" id="PS51545">
    <property type="entry name" value="PIK_HELICAL"/>
    <property type="match status" value="1"/>
</dbReference>
<dbReference type="PROSITE" id="PS50290">
    <property type="entry name" value="PI3_4_KINASE_3"/>
    <property type="match status" value="1"/>
</dbReference>
<dbReference type="SUPFAM" id="SSF54236">
    <property type="entry name" value="Ubiquitin-like"/>
    <property type="match status" value="1"/>
</dbReference>
<dbReference type="GO" id="GO:0005942">
    <property type="term" value="C:phosphatidylinositol 3-kinase complex"/>
    <property type="evidence" value="ECO:0007669"/>
    <property type="project" value="TreeGrafter"/>
</dbReference>
<dbReference type="EMBL" id="JAWDGP010004298">
    <property type="protein sequence ID" value="KAK3765527.1"/>
    <property type="molecule type" value="Genomic_DNA"/>
</dbReference>
<evidence type="ECO:0000256" key="1">
    <source>
        <dbReference type="ARBA" id="ARBA00001498"/>
    </source>
</evidence>
<dbReference type="SUPFAM" id="SSF56112">
    <property type="entry name" value="Protein kinase-like (PK-like)"/>
    <property type="match status" value="1"/>
</dbReference>
<dbReference type="InterPro" id="IPR018936">
    <property type="entry name" value="PI3/4_kinase_CS"/>
</dbReference>
<keyword evidence="4" id="KW-0547">Nucleotide-binding</keyword>
<dbReference type="GO" id="GO:0035005">
    <property type="term" value="F:1-phosphatidylinositol-4-phosphate 3-kinase activity"/>
    <property type="evidence" value="ECO:0007669"/>
    <property type="project" value="TreeGrafter"/>
</dbReference>
<dbReference type="FunFam" id="3.30.1010.10:FF:000008">
    <property type="entry name" value="Phosphatidylinositol 4,5-bisphosphate 3-kinase catalytic subunit gamma"/>
    <property type="match status" value="1"/>
</dbReference>
<dbReference type="Gene3D" id="1.25.40.70">
    <property type="entry name" value="Phosphatidylinositol 3-kinase, accessory domain (PIK)"/>
    <property type="match status" value="1"/>
</dbReference>
<dbReference type="PANTHER" id="PTHR10048:SF118">
    <property type="entry name" value="PI-3 KINASE"/>
    <property type="match status" value="1"/>
</dbReference>
<accession>A0AAE1DCM4</accession>
<protein>
    <recommendedName>
        <fullName evidence="2">phosphatidylinositol 3-kinase</fullName>
        <ecNumber evidence="2">2.7.1.137</ecNumber>
    </recommendedName>
</protein>
<dbReference type="PROSITE" id="PS51546">
    <property type="entry name" value="PI3K_RBD"/>
    <property type="match status" value="1"/>
</dbReference>
<evidence type="ECO:0000259" key="11">
    <source>
        <dbReference type="PROSITE" id="PS51546"/>
    </source>
</evidence>
<dbReference type="InterPro" id="IPR042236">
    <property type="entry name" value="PI3K_accessory_sf"/>
</dbReference>
<dbReference type="SMART" id="SM00146">
    <property type="entry name" value="PI3Kc"/>
    <property type="match status" value="1"/>
</dbReference>
<name>A0AAE1DCM4_9GAST</name>
<dbReference type="PROSITE" id="PS51547">
    <property type="entry name" value="C2_PI3K"/>
    <property type="match status" value="1"/>
</dbReference>
<dbReference type="InterPro" id="IPR000341">
    <property type="entry name" value="PI3K_Ras-bd_dom"/>
</dbReference>
<dbReference type="SUPFAM" id="SSF49562">
    <property type="entry name" value="C2 domain (Calcium/lipid-binding domain, CaLB)"/>
    <property type="match status" value="1"/>
</dbReference>
<feature type="domain" description="PI3K-ABD" evidence="9">
    <location>
        <begin position="24"/>
        <end position="113"/>
    </location>
</feature>
<dbReference type="GO" id="GO:0050920">
    <property type="term" value="P:regulation of chemotaxis"/>
    <property type="evidence" value="ECO:0007669"/>
    <property type="project" value="UniProtKB-ARBA"/>
</dbReference>
<evidence type="ECO:0000313" key="14">
    <source>
        <dbReference type="Proteomes" id="UP001283361"/>
    </source>
</evidence>
<dbReference type="InterPro" id="IPR035892">
    <property type="entry name" value="C2_domain_sf"/>
</dbReference>
<dbReference type="Gene3D" id="3.10.20.770">
    <property type="match status" value="1"/>
</dbReference>
<dbReference type="GO" id="GO:0005737">
    <property type="term" value="C:cytoplasm"/>
    <property type="evidence" value="ECO:0007669"/>
    <property type="project" value="UniProtKB-ARBA"/>
</dbReference>
<dbReference type="Pfam" id="PF00613">
    <property type="entry name" value="PI3Ka"/>
    <property type="match status" value="1"/>
</dbReference>
<dbReference type="GO" id="GO:0048015">
    <property type="term" value="P:phosphatidylinositol-mediated signaling"/>
    <property type="evidence" value="ECO:0007669"/>
    <property type="project" value="TreeGrafter"/>
</dbReference>
<evidence type="ECO:0000259" key="12">
    <source>
        <dbReference type="PROSITE" id="PS51547"/>
    </source>
</evidence>
<reference evidence="13" key="1">
    <citation type="journal article" date="2023" name="G3 (Bethesda)">
        <title>A reference genome for the long-term kleptoplast-retaining sea slug Elysia crispata morphotype clarki.</title>
        <authorList>
            <person name="Eastman K.E."/>
            <person name="Pendleton A.L."/>
            <person name="Shaikh M.A."/>
            <person name="Suttiyut T."/>
            <person name="Ogas R."/>
            <person name="Tomko P."/>
            <person name="Gavelis G."/>
            <person name="Widhalm J.R."/>
            <person name="Wisecaver J.H."/>
        </authorList>
    </citation>
    <scope>NUCLEOTIDE SEQUENCE</scope>
    <source>
        <strain evidence="13">ECLA1</strain>
    </source>
</reference>
<comment type="caution">
    <text evidence="13">The sequence shown here is derived from an EMBL/GenBank/DDBJ whole genome shotgun (WGS) entry which is preliminary data.</text>
</comment>
<dbReference type="InterPro" id="IPR036940">
    <property type="entry name" value="PI3/4_kinase_cat_sf"/>
</dbReference>
<dbReference type="SUPFAM" id="SSF48371">
    <property type="entry name" value="ARM repeat"/>
    <property type="match status" value="1"/>
</dbReference>
<evidence type="ECO:0000256" key="2">
    <source>
        <dbReference type="ARBA" id="ARBA00012073"/>
    </source>
</evidence>
<dbReference type="GO" id="GO:0005524">
    <property type="term" value="F:ATP binding"/>
    <property type="evidence" value="ECO:0007669"/>
    <property type="project" value="UniProtKB-KW"/>
</dbReference>
<dbReference type="InterPro" id="IPR001263">
    <property type="entry name" value="PI3K_accessory_dom"/>
</dbReference>
<evidence type="ECO:0000256" key="5">
    <source>
        <dbReference type="ARBA" id="ARBA00022777"/>
    </source>
</evidence>
<comment type="similarity">
    <text evidence="7">Belongs to the PI3/PI4-kinase family.</text>
</comment>
<dbReference type="Pfam" id="PF00794">
    <property type="entry name" value="PI3K_rbd"/>
    <property type="match status" value="1"/>
</dbReference>
<organism evidence="13 14">
    <name type="scientific">Elysia crispata</name>
    <name type="common">lettuce slug</name>
    <dbReference type="NCBI Taxonomy" id="231223"/>
    <lineage>
        <taxon>Eukaryota</taxon>
        <taxon>Metazoa</taxon>
        <taxon>Spiralia</taxon>
        <taxon>Lophotrochozoa</taxon>
        <taxon>Mollusca</taxon>
        <taxon>Gastropoda</taxon>
        <taxon>Heterobranchia</taxon>
        <taxon>Euthyneura</taxon>
        <taxon>Panpulmonata</taxon>
        <taxon>Sacoglossa</taxon>
        <taxon>Placobranchoidea</taxon>
        <taxon>Plakobranchidae</taxon>
        <taxon>Elysia</taxon>
    </lineage>
</organism>
<dbReference type="InterPro" id="IPR000403">
    <property type="entry name" value="PI3/4_kinase_cat_dom"/>
</dbReference>
<dbReference type="InterPro" id="IPR003113">
    <property type="entry name" value="PI3K_ABD"/>
</dbReference>
<proteinExistence type="inferred from homology"/>
<dbReference type="InterPro" id="IPR015433">
    <property type="entry name" value="PI3/4_kinase"/>
</dbReference>
<keyword evidence="5" id="KW-0418">Kinase</keyword>
<keyword evidence="6" id="KW-0067">ATP-binding</keyword>
<dbReference type="Gene3D" id="3.30.1010.10">
    <property type="entry name" value="Phosphatidylinositol 3-kinase Catalytic Subunit, Chain A, domain 4"/>
    <property type="match status" value="1"/>
</dbReference>
<dbReference type="InterPro" id="IPR011009">
    <property type="entry name" value="Kinase-like_dom_sf"/>
</dbReference>
<dbReference type="Pfam" id="PF00792">
    <property type="entry name" value="PI3K_C2"/>
    <property type="match status" value="1"/>
</dbReference>
<feature type="domain" description="PI3K/PI4K catalytic" evidence="8">
    <location>
        <begin position="757"/>
        <end position="1034"/>
    </location>
</feature>
<dbReference type="GO" id="GO:0016303">
    <property type="term" value="F:1-phosphatidylinositol-3-kinase activity"/>
    <property type="evidence" value="ECO:0007669"/>
    <property type="project" value="UniProtKB-EC"/>
</dbReference>
<keyword evidence="14" id="KW-1185">Reference proteome</keyword>